<feature type="compositionally biased region" description="Basic and acidic residues" evidence="1">
    <location>
        <begin position="218"/>
        <end position="237"/>
    </location>
</feature>
<comment type="caution">
    <text evidence="2">The sequence shown here is derived from an EMBL/GenBank/DDBJ whole genome shotgun (WGS) entry which is preliminary data.</text>
</comment>
<name>A0A7J0DEU6_9ERIC</name>
<reference evidence="3" key="1">
    <citation type="submission" date="2019-07" db="EMBL/GenBank/DDBJ databases">
        <title>De Novo Assembly of kiwifruit Actinidia rufa.</title>
        <authorList>
            <person name="Sugita-Konishi S."/>
            <person name="Sato K."/>
            <person name="Mori E."/>
            <person name="Abe Y."/>
            <person name="Kisaki G."/>
            <person name="Hamano K."/>
            <person name="Suezawa K."/>
            <person name="Otani M."/>
            <person name="Fukuda T."/>
            <person name="Manabe T."/>
            <person name="Gomi K."/>
            <person name="Tabuchi M."/>
            <person name="Akimitsu K."/>
            <person name="Kataoka I."/>
        </authorList>
    </citation>
    <scope>NUCLEOTIDE SEQUENCE [LARGE SCALE GENOMIC DNA]</scope>
    <source>
        <strain evidence="3">cv. Fuchu</strain>
    </source>
</reference>
<evidence type="ECO:0000313" key="2">
    <source>
        <dbReference type="EMBL" id="GFS33727.1"/>
    </source>
</evidence>
<gene>
    <name evidence="2" type="ORF">Acr_00g0030240</name>
</gene>
<organism evidence="2 3">
    <name type="scientific">Actinidia rufa</name>
    <dbReference type="NCBI Taxonomy" id="165716"/>
    <lineage>
        <taxon>Eukaryota</taxon>
        <taxon>Viridiplantae</taxon>
        <taxon>Streptophyta</taxon>
        <taxon>Embryophyta</taxon>
        <taxon>Tracheophyta</taxon>
        <taxon>Spermatophyta</taxon>
        <taxon>Magnoliopsida</taxon>
        <taxon>eudicotyledons</taxon>
        <taxon>Gunneridae</taxon>
        <taxon>Pentapetalae</taxon>
        <taxon>asterids</taxon>
        <taxon>Ericales</taxon>
        <taxon>Actinidiaceae</taxon>
        <taxon>Actinidia</taxon>
    </lineage>
</organism>
<dbReference type="EMBL" id="BJWL01000195">
    <property type="protein sequence ID" value="GFS33727.1"/>
    <property type="molecule type" value="Genomic_DNA"/>
</dbReference>
<protein>
    <submittedName>
        <fullName evidence="2">Uncharacterized protein</fullName>
    </submittedName>
</protein>
<feature type="region of interest" description="Disordered" evidence="1">
    <location>
        <begin position="218"/>
        <end position="248"/>
    </location>
</feature>
<dbReference type="Proteomes" id="UP000585474">
    <property type="component" value="Unassembled WGS sequence"/>
</dbReference>
<accession>A0A7J0DEU6</accession>
<sequence length="394" mass="43810">MRTTTFPFVFQTNVWLDVPAIPSLDRLWLGACRYALIVVSVSRLLTPPCPYGVADVTKALAQTVPLFGIAPSSSVEDLRARRSQQLGGDHCPSKAGIPSNVNRTPEKVIPYSAVSVRDLPGHRFGFRQLFPELIPRMTAFGHSRGITEVYPNKFNNKFKLRSDACKDLGMAELHNMRPSVLRCLNASSSRYSSPDRIDDEEVEEAVDIEATDLAEEVRRTIAEEPRERSTEEIRADDGGDVDQNSPPRNSTSALCFDSLLMQSILFQFGGFGLSVPSFWQSVPWQDLWVRDRSPLSLAFPSATLTKNTKDYYRVRNSLRARLTPHPISGKRATALLLHGFGNFFLRSCWCLELLSSSDWVGSIEEVVAAALESVAPGAVYKLYHHCSQVADSVS</sequence>
<keyword evidence="3" id="KW-1185">Reference proteome</keyword>
<evidence type="ECO:0000313" key="3">
    <source>
        <dbReference type="Proteomes" id="UP000585474"/>
    </source>
</evidence>
<evidence type="ECO:0000256" key="1">
    <source>
        <dbReference type="SAM" id="MobiDB-lite"/>
    </source>
</evidence>
<proteinExistence type="predicted"/>
<dbReference type="AlphaFoldDB" id="A0A7J0DEU6"/>